<protein>
    <submittedName>
        <fullName evidence="4">Biotin--protein ligase 1</fullName>
    </submittedName>
</protein>
<keyword evidence="2 4" id="KW-0436">Ligase</keyword>
<proteinExistence type="inferred from homology"/>
<dbReference type="EMBL" id="PKMF04000267">
    <property type="protein sequence ID" value="KAK7840195.1"/>
    <property type="molecule type" value="Genomic_DNA"/>
</dbReference>
<comment type="similarity">
    <text evidence="1">Belongs to the biotin--protein ligase family.</text>
</comment>
<keyword evidence="5" id="KW-1185">Reference proteome</keyword>
<dbReference type="Gene3D" id="3.30.930.10">
    <property type="entry name" value="Bira Bifunctional Protein, Domain 2"/>
    <property type="match status" value="1"/>
</dbReference>
<evidence type="ECO:0000259" key="3">
    <source>
        <dbReference type="PROSITE" id="PS51733"/>
    </source>
</evidence>
<organism evidence="4 5">
    <name type="scientific">Quercus suber</name>
    <name type="common">Cork oak</name>
    <dbReference type="NCBI Taxonomy" id="58331"/>
    <lineage>
        <taxon>Eukaryota</taxon>
        <taxon>Viridiplantae</taxon>
        <taxon>Streptophyta</taxon>
        <taxon>Embryophyta</taxon>
        <taxon>Tracheophyta</taxon>
        <taxon>Spermatophyta</taxon>
        <taxon>Magnoliopsida</taxon>
        <taxon>eudicotyledons</taxon>
        <taxon>Gunneridae</taxon>
        <taxon>Pentapetalae</taxon>
        <taxon>rosids</taxon>
        <taxon>fabids</taxon>
        <taxon>Fagales</taxon>
        <taxon>Fagaceae</taxon>
        <taxon>Quercus</taxon>
    </lineage>
</organism>
<evidence type="ECO:0000313" key="4">
    <source>
        <dbReference type="EMBL" id="KAK7840195.1"/>
    </source>
</evidence>
<dbReference type="GO" id="GO:0004077">
    <property type="term" value="F:biotin--[biotin carboxyl-carrier protein] ligase activity"/>
    <property type="evidence" value="ECO:0007669"/>
    <property type="project" value="InterPro"/>
</dbReference>
<dbReference type="InterPro" id="IPR045864">
    <property type="entry name" value="aa-tRNA-synth_II/BPL/LPL"/>
</dbReference>
<dbReference type="PANTHER" id="PTHR12835">
    <property type="entry name" value="BIOTIN PROTEIN LIGASE"/>
    <property type="match status" value="1"/>
</dbReference>
<dbReference type="SUPFAM" id="SSF55681">
    <property type="entry name" value="Class II aaRS and biotin synthetases"/>
    <property type="match status" value="1"/>
</dbReference>
<dbReference type="InterPro" id="IPR004143">
    <property type="entry name" value="BPL_LPL_catalytic"/>
</dbReference>
<evidence type="ECO:0000256" key="2">
    <source>
        <dbReference type="ARBA" id="ARBA00022598"/>
    </source>
</evidence>
<evidence type="ECO:0000313" key="5">
    <source>
        <dbReference type="Proteomes" id="UP000237347"/>
    </source>
</evidence>
<dbReference type="PANTHER" id="PTHR12835:SF5">
    <property type="entry name" value="BIOTIN--PROTEIN LIGASE"/>
    <property type="match status" value="1"/>
</dbReference>
<sequence>MSVKNSLRFLTLRNSIHSLILSPRKLTFPYKLSFSPLSAMDSNSSSTLVLCGKSTAENEIALSLKSNKTLKLPGDSEVSVLLKSELEKPLEENSFRIDSYMGSLSTSQFGRFLIWSPRLPSTHDVVSHNFGELPFGTVCVADGQFKGRVVPLVQYVVSLAITEAIKDVCDKNGLPCIDVKIKWPNDLYLNGLKVGGILCTSTYGSKKFNVSAGIGLNVDNEKPTTCLNAVLKELSVVAYQLSREEILVAFFEKFEKFNDLFINQVGFSFSKLLISNPDTALSLLLDRISFKIRAVEKLDSQCGQRVIVQEKNEDQMVENVVTIQGLTSSGYLLAIGDDNQMYELHPDGNR</sequence>
<comment type="caution">
    <text evidence="4">The sequence shown here is derived from an EMBL/GenBank/DDBJ whole genome shotgun (WGS) entry which is preliminary data.</text>
</comment>
<dbReference type="CDD" id="cd16442">
    <property type="entry name" value="BPL"/>
    <property type="match status" value="1"/>
</dbReference>
<dbReference type="InterPro" id="IPR004408">
    <property type="entry name" value="Biotin_CoA_COase_ligase"/>
</dbReference>
<dbReference type="AlphaFoldDB" id="A0AAW0KN84"/>
<dbReference type="Pfam" id="PF03099">
    <property type="entry name" value="BPL_LplA_LipB"/>
    <property type="match status" value="1"/>
</dbReference>
<dbReference type="GO" id="GO:0005737">
    <property type="term" value="C:cytoplasm"/>
    <property type="evidence" value="ECO:0007669"/>
    <property type="project" value="TreeGrafter"/>
</dbReference>
<dbReference type="Proteomes" id="UP000237347">
    <property type="component" value="Unassembled WGS sequence"/>
</dbReference>
<evidence type="ECO:0000256" key="1">
    <source>
        <dbReference type="ARBA" id="ARBA00009934"/>
    </source>
</evidence>
<gene>
    <name evidence="4" type="primary">HCS1</name>
    <name evidence="4" type="ORF">CFP56_016979</name>
</gene>
<feature type="domain" description="BPL/LPL catalytic" evidence="3">
    <location>
        <begin position="75"/>
        <end position="262"/>
    </location>
</feature>
<accession>A0AAW0KN84</accession>
<dbReference type="PROSITE" id="PS51733">
    <property type="entry name" value="BPL_LPL_CATALYTIC"/>
    <property type="match status" value="1"/>
</dbReference>
<name>A0AAW0KN84_QUESU</name>
<reference evidence="4 5" key="1">
    <citation type="journal article" date="2018" name="Sci. Data">
        <title>The draft genome sequence of cork oak.</title>
        <authorList>
            <person name="Ramos A.M."/>
            <person name="Usie A."/>
            <person name="Barbosa P."/>
            <person name="Barros P.M."/>
            <person name="Capote T."/>
            <person name="Chaves I."/>
            <person name="Simoes F."/>
            <person name="Abreu I."/>
            <person name="Carrasquinho I."/>
            <person name="Faro C."/>
            <person name="Guimaraes J.B."/>
            <person name="Mendonca D."/>
            <person name="Nobrega F."/>
            <person name="Rodrigues L."/>
            <person name="Saibo N.J.M."/>
            <person name="Varela M.C."/>
            <person name="Egas C."/>
            <person name="Matos J."/>
            <person name="Miguel C.M."/>
            <person name="Oliveira M.M."/>
            <person name="Ricardo C.P."/>
            <person name="Goncalves S."/>
        </authorList>
    </citation>
    <scope>NUCLEOTIDE SEQUENCE [LARGE SCALE GENOMIC DNA]</scope>
    <source>
        <strain evidence="5">cv. HL8</strain>
    </source>
</reference>